<name>A0ABW6VG50_MICFU</name>
<sequence>MTELVPQNRTPDERARVVPVSMAQRRLWFVDGVVGGSRDYCVVWPLRLRGPLDVDRLAAAVAAVVARHEVLRSRFVGVDGEPVMVVEPPGDVPVEFVDLSGVSESVREVELGRLVGEEGDRVFDLAAGPVARFRLVRLGVAEHVLIVAAHHIVFDGWSGSVFLRDLGVLYSGGVLPDLVVSFSDFVVWEREWLSGGVLEEQVGFWRRALAGAPSVVELPVDRVRPVRRSGAGARLAFGLDAGVVAGLSGVCRVEGATLFMGLLGVLNVVVSRYCGVSDVVVGTFASNRTMPELEELVGFFVNTLVLRTDVAGDPGFGEVVRRSRVTA</sequence>
<dbReference type="InterPro" id="IPR023213">
    <property type="entry name" value="CAT-like_dom_sf"/>
</dbReference>
<dbReference type="EMBL" id="JBIAXI010000030">
    <property type="protein sequence ID" value="MFF4778334.1"/>
    <property type="molecule type" value="Genomic_DNA"/>
</dbReference>
<organism evidence="2 3">
    <name type="scientific">Microtetraspora fusca</name>
    <dbReference type="NCBI Taxonomy" id="1997"/>
    <lineage>
        <taxon>Bacteria</taxon>
        <taxon>Bacillati</taxon>
        <taxon>Actinomycetota</taxon>
        <taxon>Actinomycetes</taxon>
        <taxon>Streptosporangiales</taxon>
        <taxon>Streptosporangiaceae</taxon>
        <taxon>Microtetraspora</taxon>
    </lineage>
</organism>
<dbReference type="InterPro" id="IPR001242">
    <property type="entry name" value="Condensation_dom"/>
</dbReference>
<dbReference type="Pfam" id="PF00668">
    <property type="entry name" value="Condensation"/>
    <property type="match status" value="1"/>
</dbReference>
<accession>A0ABW6VG50</accession>
<dbReference type="Gene3D" id="3.30.559.30">
    <property type="entry name" value="Nonribosomal peptide synthetase, condensation domain"/>
    <property type="match status" value="1"/>
</dbReference>
<evidence type="ECO:0000313" key="3">
    <source>
        <dbReference type="Proteomes" id="UP001602119"/>
    </source>
</evidence>
<keyword evidence="3" id="KW-1185">Reference proteome</keyword>
<evidence type="ECO:0000259" key="1">
    <source>
        <dbReference type="Pfam" id="PF00668"/>
    </source>
</evidence>
<dbReference type="Gene3D" id="3.30.559.10">
    <property type="entry name" value="Chloramphenicol acetyltransferase-like domain"/>
    <property type="match status" value="1"/>
</dbReference>
<dbReference type="CDD" id="cd19531">
    <property type="entry name" value="LCL_NRPS-like"/>
    <property type="match status" value="1"/>
</dbReference>
<dbReference type="PANTHER" id="PTHR45527:SF1">
    <property type="entry name" value="FATTY ACID SYNTHASE"/>
    <property type="match status" value="1"/>
</dbReference>
<protein>
    <submittedName>
        <fullName evidence="2">Condensation domain-containing protein</fullName>
    </submittedName>
</protein>
<feature type="non-terminal residue" evidence="2">
    <location>
        <position position="327"/>
    </location>
</feature>
<reference evidence="2 3" key="1">
    <citation type="submission" date="2024-10" db="EMBL/GenBank/DDBJ databases">
        <title>The Natural Products Discovery Center: Release of the First 8490 Sequenced Strains for Exploring Actinobacteria Biosynthetic Diversity.</title>
        <authorList>
            <person name="Kalkreuter E."/>
            <person name="Kautsar S.A."/>
            <person name="Yang D."/>
            <person name="Bader C.D."/>
            <person name="Teijaro C.N."/>
            <person name="Fluegel L."/>
            <person name="Davis C.M."/>
            <person name="Simpson J.R."/>
            <person name="Lauterbach L."/>
            <person name="Steele A.D."/>
            <person name="Gui C."/>
            <person name="Meng S."/>
            <person name="Li G."/>
            <person name="Viehrig K."/>
            <person name="Ye F."/>
            <person name="Su P."/>
            <person name="Kiefer A.F."/>
            <person name="Nichols A."/>
            <person name="Cepeda A.J."/>
            <person name="Yan W."/>
            <person name="Fan B."/>
            <person name="Jiang Y."/>
            <person name="Adhikari A."/>
            <person name="Zheng C.-J."/>
            <person name="Schuster L."/>
            <person name="Cowan T.M."/>
            <person name="Smanski M.J."/>
            <person name="Chevrette M.G."/>
            <person name="De Carvalho L.P.S."/>
            <person name="Shen B."/>
        </authorList>
    </citation>
    <scope>NUCLEOTIDE SEQUENCE [LARGE SCALE GENOMIC DNA]</scope>
    <source>
        <strain evidence="2 3">NPDC001281</strain>
    </source>
</reference>
<feature type="domain" description="Condensation" evidence="1">
    <location>
        <begin position="16"/>
        <end position="324"/>
    </location>
</feature>
<comment type="caution">
    <text evidence="2">The sequence shown here is derived from an EMBL/GenBank/DDBJ whole genome shotgun (WGS) entry which is preliminary data.</text>
</comment>
<proteinExistence type="predicted"/>
<dbReference type="SUPFAM" id="SSF52777">
    <property type="entry name" value="CoA-dependent acyltransferases"/>
    <property type="match status" value="2"/>
</dbReference>
<dbReference type="PANTHER" id="PTHR45527">
    <property type="entry name" value="NONRIBOSOMAL PEPTIDE SYNTHETASE"/>
    <property type="match status" value="1"/>
</dbReference>
<gene>
    <name evidence="2" type="ORF">ACFY05_36475</name>
</gene>
<dbReference type="RefSeq" id="WP_387346874.1">
    <property type="nucleotide sequence ID" value="NZ_JBIAXI010000030.1"/>
</dbReference>
<evidence type="ECO:0000313" key="2">
    <source>
        <dbReference type="EMBL" id="MFF4778334.1"/>
    </source>
</evidence>
<dbReference type="Proteomes" id="UP001602119">
    <property type="component" value="Unassembled WGS sequence"/>
</dbReference>